<dbReference type="PANTHER" id="PTHR43800:SF1">
    <property type="entry name" value="PEPTIDYL-LYSINE N-ACETYLTRANSFERASE YJAB"/>
    <property type="match status" value="1"/>
</dbReference>
<dbReference type="InterPro" id="IPR000182">
    <property type="entry name" value="GNAT_dom"/>
</dbReference>
<keyword evidence="1 4" id="KW-0808">Transferase</keyword>
<sequence>MLSNQLATTSDYALVLALVLDIWEQSVLATHDFLQPEDVTFYKTQIPQFLAQTVLRIWSLDNQPIGFSGTNGQELEMLFLDPHYIGGGYGHQILDWLINNQRINKIDVNEQNQRAKAFYLKHGFTVASRSQRDGFDKPYPILHLTR</sequence>
<organism evidence="4 5">
    <name type="scientific">Latilactobacillus sakei</name>
    <name type="common">Lactobacillus sakei</name>
    <dbReference type="NCBI Taxonomy" id="1599"/>
    <lineage>
        <taxon>Bacteria</taxon>
        <taxon>Bacillati</taxon>
        <taxon>Bacillota</taxon>
        <taxon>Bacilli</taxon>
        <taxon>Lactobacillales</taxon>
        <taxon>Lactobacillaceae</taxon>
        <taxon>Latilactobacillus</taxon>
    </lineage>
</organism>
<name>A0AAF0GQV6_LATSK</name>
<protein>
    <submittedName>
        <fullName evidence="4">GNAT family N-acetyltransferase</fullName>
        <ecNumber evidence="4">2.3.1.-</ecNumber>
    </submittedName>
</protein>
<evidence type="ECO:0000256" key="2">
    <source>
        <dbReference type="ARBA" id="ARBA00023315"/>
    </source>
</evidence>
<evidence type="ECO:0000313" key="4">
    <source>
        <dbReference type="EMBL" id="WGI18375.1"/>
    </source>
</evidence>
<accession>A0AAF0GQV6</accession>
<reference evidence="4" key="1">
    <citation type="submission" date="2023-04" db="EMBL/GenBank/DDBJ databases">
        <title>Novel strain of Lactilactobacillus sakei and use thereof.</title>
        <authorList>
            <person name="Kim S.Y."/>
        </authorList>
    </citation>
    <scope>NUCLEOTIDE SEQUENCE</scope>
    <source>
        <strain evidence="4">HUP1</strain>
    </source>
</reference>
<dbReference type="PROSITE" id="PS51186">
    <property type="entry name" value="GNAT"/>
    <property type="match status" value="1"/>
</dbReference>
<dbReference type="RefSeq" id="WP_280102567.1">
    <property type="nucleotide sequence ID" value="NZ_CP122959.1"/>
</dbReference>
<feature type="domain" description="N-acetyltransferase" evidence="3">
    <location>
        <begin position="2"/>
        <end position="146"/>
    </location>
</feature>
<dbReference type="EC" id="2.3.1.-" evidence="4"/>
<proteinExistence type="predicted"/>
<keyword evidence="2 4" id="KW-0012">Acyltransferase</keyword>
<evidence type="ECO:0000256" key="1">
    <source>
        <dbReference type="ARBA" id="ARBA00022679"/>
    </source>
</evidence>
<dbReference type="Gene3D" id="3.40.630.30">
    <property type="match status" value="1"/>
</dbReference>
<dbReference type="GO" id="GO:0016747">
    <property type="term" value="F:acyltransferase activity, transferring groups other than amino-acyl groups"/>
    <property type="evidence" value="ECO:0007669"/>
    <property type="project" value="InterPro"/>
</dbReference>
<gene>
    <name evidence="4" type="ORF">QBD03_06335</name>
</gene>
<evidence type="ECO:0000313" key="5">
    <source>
        <dbReference type="Proteomes" id="UP001179858"/>
    </source>
</evidence>
<dbReference type="CDD" id="cd04301">
    <property type="entry name" value="NAT_SF"/>
    <property type="match status" value="1"/>
</dbReference>
<dbReference type="Pfam" id="PF13508">
    <property type="entry name" value="Acetyltransf_7"/>
    <property type="match status" value="1"/>
</dbReference>
<dbReference type="EMBL" id="CP122959">
    <property type="protein sequence ID" value="WGI18375.1"/>
    <property type="molecule type" value="Genomic_DNA"/>
</dbReference>
<dbReference type="SUPFAM" id="SSF55729">
    <property type="entry name" value="Acyl-CoA N-acyltransferases (Nat)"/>
    <property type="match status" value="1"/>
</dbReference>
<dbReference type="Proteomes" id="UP001179858">
    <property type="component" value="Chromosome"/>
</dbReference>
<dbReference type="InterPro" id="IPR016181">
    <property type="entry name" value="Acyl_CoA_acyltransferase"/>
</dbReference>
<dbReference type="PANTHER" id="PTHR43800">
    <property type="entry name" value="PEPTIDYL-LYSINE N-ACETYLTRANSFERASE YJAB"/>
    <property type="match status" value="1"/>
</dbReference>
<evidence type="ECO:0000259" key="3">
    <source>
        <dbReference type="PROSITE" id="PS51186"/>
    </source>
</evidence>
<dbReference type="AlphaFoldDB" id="A0AAF0GQV6"/>